<dbReference type="AlphaFoldDB" id="A0AAD6T930"/>
<evidence type="ECO:0008006" key="4">
    <source>
        <dbReference type="Google" id="ProtNLM"/>
    </source>
</evidence>
<proteinExistence type="predicted"/>
<evidence type="ECO:0000256" key="1">
    <source>
        <dbReference type="SAM" id="SignalP"/>
    </source>
</evidence>
<reference evidence="2" key="1">
    <citation type="submission" date="2023-03" db="EMBL/GenBank/DDBJ databases">
        <title>Massive genome expansion in bonnet fungi (Mycena s.s.) driven by repeated elements and novel gene families across ecological guilds.</title>
        <authorList>
            <consortium name="Lawrence Berkeley National Laboratory"/>
            <person name="Harder C.B."/>
            <person name="Miyauchi S."/>
            <person name="Viragh M."/>
            <person name="Kuo A."/>
            <person name="Thoen E."/>
            <person name="Andreopoulos B."/>
            <person name="Lu D."/>
            <person name="Skrede I."/>
            <person name="Drula E."/>
            <person name="Henrissat B."/>
            <person name="Morin E."/>
            <person name="Kohler A."/>
            <person name="Barry K."/>
            <person name="LaButti K."/>
            <person name="Morin E."/>
            <person name="Salamov A."/>
            <person name="Lipzen A."/>
            <person name="Mereny Z."/>
            <person name="Hegedus B."/>
            <person name="Baldrian P."/>
            <person name="Stursova M."/>
            <person name="Weitz H."/>
            <person name="Taylor A."/>
            <person name="Grigoriev I.V."/>
            <person name="Nagy L.G."/>
            <person name="Martin F."/>
            <person name="Kauserud H."/>
        </authorList>
    </citation>
    <scope>NUCLEOTIDE SEQUENCE</scope>
    <source>
        <strain evidence="2">CBHHK200</strain>
    </source>
</reference>
<sequence>MTSWANSVFTFFILKLLRMASTSSMLFDLQLRYTLNGIGHGSLPAFSPSFALSVSCVSDTFVDVLSTFAIREPYSPLRLDSKFDWSPGRSFPKHLWLSWSHIVCFL</sequence>
<keyword evidence="3" id="KW-1185">Reference proteome</keyword>
<name>A0AAD6T930_9AGAR</name>
<feature type="signal peptide" evidence="1">
    <location>
        <begin position="1"/>
        <end position="24"/>
    </location>
</feature>
<feature type="chain" id="PRO_5042201847" description="Secreted protein" evidence="1">
    <location>
        <begin position="25"/>
        <end position="106"/>
    </location>
</feature>
<dbReference type="EMBL" id="JARJCM010000026">
    <property type="protein sequence ID" value="KAJ7039582.1"/>
    <property type="molecule type" value="Genomic_DNA"/>
</dbReference>
<dbReference type="Proteomes" id="UP001218188">
    <property type="component" value="Unassembled WGS sequence"/>
</dbReference>
<organism evidence="2 3">
    <name type="scientific">Mycena alexandri</name>
    <dbReference type="NCBI Taxonomy" id="1745969"/>
    <lineage>
        <taxon>Eukaryota</taxon>
        <taxon>Fungi</taxon>
        <taxon>Dikarya</taxon>
        <taxon>Basidiomycota</taxon>
        <taxon>Agaricomycotina</taxon>
        <taxon>Agaricomycetes</taxon>
        <taxon>Agaricomycetidae</taxon>
        <taxon>Agaricales</taxon>
        <taxon>Marasmiineae</taxon>
        <taxon>Mycenaceae</taxon>
        <taxon>Mycena</taxon>
    </lineage>
</organism>
<keyword evidence="1" id="KW-0732">Signal</keyword>
<feature type="non-terminal residue" evidence="2">
    <location>
        <position position="1"/>
    </location>
</feature>
<gene>
    <name evidence="2" type="ORF">C8F04DRAFT_1085782</name>
</gene>
<accession>A0AAD6T930</accession>
<protein>
    <recommendedName>
        <fullName evidence="4">Secreted protein</fullName>
    </recommendedName>
</protein>
<comment type="caution">
    <text evidence="2">The sequence shown here is derived from an EMBL/GenBank/DDBJ whole genome shotgun (WGS) entry which is preliminary data.</text>
</comment>
<evidence type="ECO:0000313" key="2">
    <source>
        <dbReference type="EMBL" id="KAJ7039582.1"/>
    </source>
</evidence>
<evidence type="ECO:0000313" key="3">
    <source>
        <dbReference type="Proteomes" id="UP001218188"/>
    </source>
</evidence>